<dbReference type="NCBIfam" id="TIGR00004">
    <property type="entry name" value="Rid family detoxifying hydrolase"/>
    <property type="match status" value="1"/>
</dbReference>
<dbReference type="GO" id="GO:0005829">
    <property type="term" value="C:cytosol"/>
    <property type="evidence" value="ECO:0007669"/>
    <property type="project" value="TreeGrafter"/>
</dbReference>
<dbReference type="RefSeq" id="WP_042681002.1">
    <property type="nucleotide sequence ID" value="NZ_CABKTM010000026.1"/>
</dbReference>
<reference evidence="2" key="1">
    <citation type="submission" date="2022-07" db="EMBL/GenBank/DDBJ databases">
        <title>Enhanced cultured diversity of the mouse gut microbiota enables custom-made synthetic communities.</title>
        <authorList>
            <person name="Afrizal A."/>
        </authorList>
    </citation>
    <scope>NUCLEOTIDE SEQUENCE</scope>
    <source>
        <strain evidence="2">DSM 29482</strain>
    </source>
</reference>
<keyword evidence="3" id="KW-1185">Reference proteome</keyword>
<accession>A0A9X2S7Q6</accession>
<name>A0A9X2S7Q6_9FIRM</name>
<dbReference type="InterPro" id="IPR006175">
    <property type="entry name" value="YjgF/YER057c/UK114"/>
</dbReference>
<dbReference type="Proteomes" id="UP001142078">
    <property type="component" value="Unassembled WGS sequence"/>
</dbReference>
<dbReference type="InterPro" id="IPR035959">
    <property type="entry name" value="RutC-like_sf"/>
</dbReference>
<dbReference type="CDD" id="cd00448">
    <property type="entry name" value="YjgF_YER057c_UK114_family"/>
    <property type="match status" value="1"/>
</dbReference>
<organism evidence="2 3">
    <name type="scientific">Anaerosalibacter massiliensis</name>
    <dbReference type="NCBI Taxonomy" id="1347392"/>
    <lineage>
        <taxon>Bacteria</taxon>
        <taxon>Bacillati</taxon>
        <taxon>Bacillota</taxon>
        <taxon>Tissierellia</taxon>
        <taxon>Tissierellales</taxon>
        <taxon>Sporanaerobacteraceae</taxon>
        <taxon>Anaerosalibacter</taxon>
    </lineage>
</organism>
<evidence type="ECO:0000256" key="1">
    <source>
        <dbReference type="ARBA" id="ARBA00010552"/>
    </source>
</evidence>
<dbReference type="EMBL" id="JANJZL010000010">
    <property type="protein sequence ID" value="MCR2044987.1"/>
    <property type="molecule type" value="Genomic_DNA"/>
</dbReference>
<dbReference type="Gene3D" id="3.30.1330.40">
    <property type="entry name" value="RutC-like"/>
    <property type="match status" value="1"/>
</dbReference>
<dbReference type="PANTHER" id="PTHR11803">
    <property type="entry name" value="2-IMINOBUTANOATE/2-IMINOPROPANOATE DEAMINASE RIDA"/>
    <property type="match status" value="1"/>
</dbReference>
<dbReference type="SUPFAM" id="SSF55298">
    <property type="entry name" value="YjgF-like"/>
    <property type="match status" value="1"/>
</dbReference>
<protein>
    <submittedName>
        <fullName evidence="2">RidA family protein</fullName>
    </submittedName>
</protein>
<comment type="similarity">
    <text evidence="1">Belongs to the RutC family.</text>
</comment>
<proteinExistence type="inferred from homology"/>
<dbReference type="PANTHER" id="PTHR11803:SF39">
    <property type="entry name" value="2-IMINOBUTANOATE_2-IMINOPROPANOATE DEAMINASE"/>
    <property type="match status" value="1"/>
</dbReference>
<dbReference type="FunFam" id="3.30.1330.40:FF:000001">
    <property type="entry name" value="L-PSP family endoribonuclease"/>
    <property type="match status" value="1"/>
</dbReference>
<comment type="caution">
    <text evidence="2">The sequence shown here is derived from an EMBL/GenBank/DDBJ whole genome shotgun (WGS) entry which is preliminary data.</text>
</comment>
<dbReference type="OrthoDB" id="9803101at2"/>
<dbReference type="AlphaFoldDB" id="A0A9X2S7Q6"/>
<evidence type="ECO:0000313" key="2">
    <source>
        <dbReference type="EMBL" id="MCR2044987.1"/>
    </source>
</evidence>
<dbReference type="InterPro" id="IPR006056">
    <property type="entry name" value="RidA"/>
</dbReference>
<evidence type="ECO:0000313" key="3">
    <source>
        <dbReference type="Proteomes" id="UP001142078"/>
    </source>
</evidence>
<dbReference type="Pfam" id="PF01042">
    <property type="entry name" value="Ribonuc_L-PSP"/>
    <property type="match status" value="1"/>
</dbReference>
<gene>
    <name evidence="2" type="ORF">NSA23_12820</name>
</gene>
<dbReference type="GO" id="GO:0019239">
    <property type="term" value="F:deaminase activity"/>
    <property type="evidence" value="ECO:0007669"/>
    <property type="project" value="TreeGrafter"/>
</dbReference>
<sequence>MEKELISTNKAPAAIGPYSQAMKTGNMIFTSGQLGINPETGEFVNDNIQEETRQSLKNLMAIMEEAGGTFKDIVKVTIFIKDMENFSKINEVYEEYFSTHKPARSCVEISRLPKNGNVEVEAIAII</sequence>